<protein>
    <submittedName>
        <fullName evidence="1">Uncharacterized protein</fullName>
    </submittedName>
</protein>
<organism evidence="1 2">
    <name type="scientific">Austropuccinia psidii MF-1</name>
    <dbReference type="NCBI Taxonomy" id="1389203"/>
    <lineage>
        <taxon>Eukaryota</taxon>
        <taxon>Fungi</taxon>
        <taxon>Dikarya</taxon>
        <taxon>Basidiomycota</taxon>
        <taxon>Pucciniomycotina</taxon>
        <taxon>Pucciniomycetes</taxon>
        <taxon>Pucciniales</taxon>
        <taxon>Sphaerophragmiaceae</taxon>
        <taxon>Austropuccinia</taxon>
    </lineage>
</organism>
<evidence type="ECO:0000313" key="2">
    <source>
        <dbReference type="Proteomes" id="UP000765509"/>
    </source>
</evidence>
<keyword evidence="2" id="KW-1185">Reference proteome</keyword>
<dbReference type="AlphaFoldDB" id="A0A9Q3H458"/>
<name>A0A9Q3H458_9BASI</name>
<evidence type="ECO:0000313" key="1">
    <source>
        <dbReference type="EMBL" id="MBW0490437.1"/>
    </source>
</evidence>
<reference evidence="1" key="1">
    <citation type="submission" date="2021-03" db="EMBL/GenBank/DDBJ databases">
        <title>Draft genome sequence of rust myrtle Austropuccinia psidii MF-1, a brazilian biotype.</title>
        <authorList>
            <person name="Quecine M.C."/>
            <person name="Pachon D.M.R."/>
            <person name="Bonatelli M.L."/>
            <person name="Correr F.H."/>
            <person name="Franceschini L.M."/>
            <person name="Leite T.F."/>
            <person name="Margarido G.R.A."/>
            <person name="Almeida C.A."/>
            <person name="Ferrarezi J.A."/>
            <person name="Labate C.A."/>
        </authorList>
    </citation>
    <scope>NUCLEOTIDE SEQUENCE</scope>
    <source>
        <strain evidence="1">MF-1</strain>
    </source>
</reference>
<comment type="caution">
    <text evidence="1">The sequence shown here is derived from an EMBL/GenBank/DDBJ whole genome shotgun (WGS) entry which is preliminary data.</text>
</comment>
<dbReference type="EMBL" id="AVOT02010587">
    <property type="protein sequence ID" value="MBW0490437.1"/>
    <property type="molecule type" value="Genomic_DNA"/>
</dbReference>
<proteinExistence type="predicted"/>
<accession>A0A9Q3H458</accession>
<gene>
    <name evidence="1" type="ORF">O181_030152</name>
</gene>
<dbReference type="PROSITE" id="PS51257">
    <property type="entry name" value="PROKAR_LIPOPROTEIN"/>
    <property type="match status" value="1"/>
</dbReference>
<dbReference type="Proteomes" id="UP000765509">
    <property type="component" value="Unassembled WGS sequence"/>
</dbReference>
<sequence>MPPKPPSHRHNPQHHLPSLSSCSSLKMRLQFHPLSLPSPLLTLPHPCLIFSTAYNPYAPAAPSRYTSDAALNPLYASPHPPNPLHHLPFLCSCIRFIGYKSGSEISDMVSSHELAIEVESLAHESNPHPPVLQECEHRFILNICNLSKPDSFVIVFISAQPPSSQKPDFKSYEKENTVEPCSPTEDPGQGDVIFSGEVEILSKEQFVSNITQTIPRLEKMQNHSKIPDYVHQKIAEEMSLLKRDLNSKSITNSTKKTLKMAAHNIWAGVQVGESLPKGSQVVIGAPGKGFGERPSINATKKTTKNAIPLNPQKILGINVEVYHIDSEPPHTGSFPYSMKQSMMKPLPPVLKIFKLFKKGRQLKMIQWVNI</sequence>